<organism evidence="2 3">
    <name type="scientific">Streptomyces pseudovenezuelae</name>
    <dbReference type="NCBI Taxonomy" id="67350"/>
    <lineage>
        <taxon>Bacteria</taxon>
        <taxon>Bacillati</taxon>
        <taxon>Actinomycetota</taxon>
        <taxon>Actinomycetes</taxon>
        <taxon>Kitasatosporales</taxon>
        <taxon>Streptomycetaceae</taxon>
        <taxon>Streptomyces</taxon>
        <taxon>Streptomyces aurantiacus group</taxon>
    </lineage>
</organism>
<sequence>MLDLQRLAGNAAVTQAVAEERHEHDAGCGHTPSVQRRALVHDTAPG</sequence>
<keyword evidence="3" id="KW-1185">Reference proteome</keyword>
<reference evidence="2 3" key="1">
    <citation type="submission" date="2023-04" db="EMBL/GenBank/DDBJ databases">
        <title>Forest soil microbial communities from Buena Vista Peninsula, Colon Province, Panama.</title>
        <authorList>
            <person name="Bouskill N."/>
        </authorList>
    </citation>
    <scope>NUCLEOTIDE SEQUENCE [LARGE SCALE GENOMIC DNA]</scope>
    <source>
        <strain evidence="2 3">GGS1</strain>
    </source>
</reference>
<gene>
    <name evidence="2" type="ORF">M2283_006569</name>
</gene>
<feature type="region of interest" description="Disordered" evidence="1">
    <location>
        <begin position="16"/>
        <end position="46"/>
    </location>
</feature>
<evidence type="ECO:0000313" key="2">
    <source>
        <dbReference type="EMBL" id="MDH6219235.1"/>
    </source>
</evidence>
<accession>A0ABT6LTL8</accession>
<evidence type="ECO:0000313" key="3">
    <source>
        <dbReference type="Proteomes" id="UP001160499"/>
    </source>
</evidence>
<comment type="caution">
    <text evidence="2">The sequence shown here is derived from an EMBL/GenBank/DDBJ whole genome shotgun (WGS) entry which is preliminary data.</text>
</comment>
<feature type="compositionally biased region" description="Basic and acidic residues" evidence="1">
    <location>
        <begin position="18"/>
        <end position="27"/>
    </location>
</feature>
<dbReference type="EMBL" id="JARXVH010000012">
    <property type="protein sequence ID" value="MDH6219235.1"/>
    <property type="molecule type" value="Genomic_DNA"/>
</dbReference>
<evidence type="ECO:0000256" key="1">
    <source>
        <dbReference type="SAM" id="MobiDB-lite"/>
    </source>
</evidence>
<protein>
    <submittedName>
        <fullName evidence="2">Uncharacterized protein</fullName>
    </submittedName>
</protein>
<name>A0ABT6LTL8_9ACTN</name>
<dbReference type="RefSeq" id="WP_280880074.1">
    <property type="nucleotide sequence ID" value="NZ_JARXVH010000012.1"/>
</dbReference>
<dbReference type="Proteomes" id="UP001160499">
    <property type="component" value="Unassembled WGS sequence"/>
</dbReference>
<proteinExistence type="predicted"/>